<accession>A0A841R815</accession>
<dbReference type="Proteomes" id="UP000587760">
    <property type="component" value="Unassembled WGS sequence"/>
</dbReference>
<dbReference type="EMBL" id="JACHGJ010000002">
    <property type="protein sequence ID" value="MBB6480015.1"/>
    <property type="molecule type" value="Genomic_DNA"/>
</dbReference>
<dbReference type="SUPFAM" id="SSF63829">
    <property type="entry name" value="Calcium-dependent phosphotriesterase"/>
    <property type="match status" value="1"/>
</dbReference>
<gene>
    <name evidence="1" type="ORF">HNR50_001673</name>
</gene>
<evidence type="ECO:0000313" key="1">
    <source>
        <dbReference type="EMBL" id="MBB6480015.1"/>
    </source>
</evidence>
<comment type="caution">
    <text evidence="1">The sequence shown here is derived from an EMBL/GenBank/DDBJ whole genome shotgun (WGS) entry which is preliminary data.</text>
</comment>
<keyword evidence="2" id="KW-1185">Reference proteome</keyword>
<sequence length="271" mass="30032">MKENYEFIAIDEGKQNLLRGNTSGKGISWKRSLADYPTARALERIDGDRILIGYDRGYCIAEIDSGEIIHDCRSWTGVTSANSGPDGTTLITGLNLEGHKGVTVLTLDREDRVIDARSCKGDYVRLMTRTDENLYLLSTNDRIRICTSGLQMKGTLAAKGFLHAWQSRVTDDSILVSAGYGAFMARFSLSGKLVQVFGGKDSVPAEVEPFFYACFSIAEDKSILVANWQGHGPDNGHKGRQLLHFDEMGNYLESWSFPEEISSFQGLLLLE</sequence>
<reference evidence="1 2" key="1">
    <citation type="submission" date="2020-08" db="EMBL/GenBank/DDBJ databases">
        <title>Genomic Encyclopedia of Type Strains, Phase IV (KMG-IV): sequencing the most valuable type-strain genomes for metagenomic binning, comparative biology and taxonomic classification.</title>
        <authorList>
            <person name="Goeker M."/>
        </authorList>
    </citation>
    <scope>NUCLEOTIDE SEQUENCE [LARGE SCALE GENOMIC DNA]</scope>
    <source>
        <strain evidence="1 2">DSM 2461</strain>
    </source>
</reference>
<proteinExistence type="predicted"/>
<protein>
    <submittedName>
        <fullName evidence="1">Uncharacterized protein</fullName>
    </submittedName>
</protein>
<organism evidence="1 2">
    <name type="scientific">Spirochaeta isovalerica</name>
    <dbReference type="NCBI Taxonomy" id="150"/>
    <lineage>
        <taxon>Bacteria</taxon>
        <taxon>Pseudomonadati</taxon>
        <taxon>Spirochaetota</taxon>
        <taxon>Spirochaetia</taxon>
        <taxon>Spirochaetales</taxon>
        <taxon>Spirochaetaceae</taxon>
        <taxon>Spirochaeta</taxon>
    </lineage>
</organism>
<evidence type="ECO:0000313" key="2">
    <source>
        <dbReference type="Proteomes" id="UP000587760"/>
    </source>
</evidence>
<dbReference type="AlphaFoldDB" id="A0A841R815"/>
<dbReference type="RefSeq" id="WP_184745767.1">
    <property type="nucleotide sequence ID" value="NZ_JACHGJ010000002.1"/>
</dbReference>
<name>A0A841R815_9SPIO</name>